<dbReference type="GO" id="GO:0000724">
    <property type="term" value="P:double-strand break repair via homologous recombination"/>
    <property type="evidence" value="ECO:0007669"/>
    <property type="project" value="TreeGrafter"/>
</dbReference>
<dbReference type="Gene3D" id="3.40.50.300">
    <property type="entry name" value="P-loop containing nucleotide triphosphate hydrolases"/>
    <property type="match status" value="2"/>
</dbReference>
<evidence type="ECO:0000313" key="11">
    <source>
        <dbReference type="Proteomes" id="UP000217790"/>
    </source>
</evidence>
<dbReference type="GO" id="GO:0005524">
    <property type="term" value="F:ATP binding"/>
    <property type="evidence" value="ECO:0007669"/>
    <property type="project" value="UniProtKB-KW"/>
</dbReference>
<dbReference type="Pfam" id="PF00270">
    <property type="entry name" value="DEAD"/>
    <property type="match status" value="1"/>
</dbReference>
<sequence length="686" mass="77550">MVTATYPQTVSEALQDVRTASLDQLLALLRFLPWHKVPYLWLNTLTISRRITSYRLLLLGYYASRGSQVPRRFQIEAALESYEDHDSLVIAGTGSGKTLIIALLILLNGSLDALTLTISPLKRLQITQVATFCTHYGIDTIAINDDTPHDDNYWNMMVHNLTTRTAGTARHLIITTEQLFKSKTGHLSRLCRLLYDTRFQKRIDLVNVDEVHFIYFAGTEHYGLDAFRPAWGRLKEIKAILPSRIPWQGLTATCPPHVERVIKKSILRDGYSVTRLTSNRPNTIYATHKVVGGLDVLNNYKCFLRLSDPASQPRVLLFFDLTSLTRRVASYLTSLLPIGLRDKGIILHYHSSMSPEYLAHAHEQFTSETGKCRILCATSAESTGVDFPDVDIVVKAGLPESTAYSLQCGGRVLRWGQRTGIYVIFYEPWVEDIDLDEYEGTFPDDPDRPRTTLTVKSSKRDRAPLSAVTLIKGRMCKRQFHAHYLGDTDPRCLDYSGKYCCDSHDDGFNLEDFLPSPLHTAPASDNSASGKGKKRNAGPEIPNRSSAMQKSLVAELLQWRRQQHRRDPLRAVRPEHDIITTKNITQLSRVGPSSLNSVDSVVAILAETKDWAEEWGGRIFSFLEKFGTENPDDGPGPAKRARQSRDSEEIFIPDEHQEMYTSTNELEYAKFNNLVFVPYIEGLEKL</sequence>
<gene>
    <name evidence="10" type="ORF">ARMGADRAFT_934214</name>
</gene>
<dbReference type="EC" id="5.6.2.4" evidence="5"/>
<dbReference type="InterPro" id="IPR001650">
    <property type="entry name" value="Helicase_C-like"/>
</dbReference>
<feature type="region of interest" description="Disordered" evidence="6">
    <location>
        <begin position="519"/>
        <end position="546"/>
    </location>
</feature>
<evidence type="ECO:0000259" key="8">
    <source>
        <dbReference type="PROSITE" id="PS51192"/>
    </source>
</evidence>
<reference evidence="11" key="1">
    <citation type="journal article" date="2017" name="Nat. Ecol. Evol.">
        <title>Genome expansion and lineage-specific genetic innovations in the forest pathogenic fungi Armillaria.</title>
        <authorList>
            <person name="Sipos G."/>
            <person name="Prasanna A.N."/>
            <person name="Walter M.C."/>
            <person name="O'Connor E."/>
            <person name="Balint B."/>
            <person name="Krizsan K."/>
            <person name="Kiss B."/>
            <person name="Hess J."/>
            <person name="Varga T."/>
            <person name="Slot J."/>
            <person name="Riley R."/>
            <person name="Boka B."/>
            <person name="Rigling D."/>
            <person name="Barry K."/>
            <person name="Lee J."/>
            <person name="Mihaltcheva S."/>
            <person name="LaButti K."/>
            <person name="Lipzen A."/>
            <person name="Waldron R."/>
            <person name="Moloney N.M."/>
            <person name="Sperisen C."/>
            <person name="Kredics L."/>
            <person name="Vagvoelgyi C."/>
            <person name="Patrignani A."/>
            <person name="Fitzpatrick D."/>
            <person name="Nagy I."/>
            <person name="Doyle S."/>
            <person name="Anderson J.B."/>
            <person name="Grigoriev I.V."/>
            <person name="Gueldener U."/>
            <person name="Muensterkoetter M."/>
            <person name="Nagy L.G."/>
        </authorList>
    </citation>
    <scope>NUCLEOTIDE SEQUENCE [LARGE SCALE GENOMIC DNA]</scope>
    <source>
        <strain evidence="11">Ar21-2</strain>
    </source>
</reference>
<dbReference type="GO" id="GO:0005694">
    <property type="term" value="C:chromosome"/>
    <property type="evidence" value="ECO:0007669"/>
    <property type="project" value="TreeGrafter"/>
</dbReference>
<evidence type="ECO:0000313" key="10">
    <source>
        <dbReference type="EMBL" id="PBK90387.1"/>
    </source>
</evidence>
<evidence type="ECO:0000256" key="4">
    <source>
        <dbReference type="ARBA" id="ARBA00034617"/>
    </source>
</evidence>
<keyword evidence="11" id="KW-1185">Reference proteome</keyword>
<keyword evidence="2" id="KW-0547">Nucleotide-binding</keyword>
<dbReference type="EMBL" id="KZ293665">
    <property type="protein sequence ID" value="PBK90387.1"/>
    <property type="molecule type" value="Genomic_DNA"/>
</dbReference>
<dbReference type="GO" id="GO:0016787">
    <property type="term" value="F:hydrolase activity"/>
    <property type="evidence" value="ECO:0007669"/>
    <property type="project" value="UniProtKB-KW"/>
</dbReference>
<evidence type="ECO:0000256" key="3">
    <source>
        <dbReference type="ARBA" id="ARBA00022840"/>
    </source>
</evidence>
<feature type="domain" description="Helicase ATP-binding" evidence="8">
    <location>
        <begin position="78"/>
        <end position="272"/>
    </location>
</feature>
<dbReference type="GO" id="GO:0043138">
    <property type="term" value="F:3'-5' DNA helicase activity"/>
    <property type="evidence" value="ECO:0007669"/>
    <property type="project" value="UniProtKB-EC"/>
</dbReference>
<dbReference type="GO" id="GO:0005737">
    <property type="term" value="C:cytoplasm"/>
    <property type="evidence" value="ECO:0007669"/>
    <property type="project" value="TreeGrafter"/>
</dbReference>
<dbReference type="InterPro" id="IPR011545">
    <property type="entry name" value="DEAD/DEAH_box_helicase_dom"/>
</dbReference>
<name>A0A2H3DMS2_ARMGA</name>
<evidence type="ECO:0000259" key="7">
    <source>
        <dbReference type="PROSITE" id="PS50967"/>
    </source>
</evidence>
<dbReference type="SUPFAM" id="SSF52540">
    <property type="entry name" value="P-loop containing nucleoside triphosphate hydrolases"/>
    <property type="match status" value="1"/>
</dbReference>
<dbReference type="InterPro" id="IPR014001">
    <property type="entry name" value="Helicase_ATP-bd"/>
</dbReference>
<evidence type="ECO:0000256" key="5">
    <source>
        <dbReference type="ARBA" id="ARBA00034808"/>
    </source>
</evidence>
<dbReference type="PANTHER" id="PTHR13710">
    <property type="entry name" value="DNA HELICASE RECQ FAMILY MEMBER"/>
    <property type="match status" value="1"/>
</dbReference>
<comment type="catalytic activity">
    <reaction evidence="4">
        <text>Couples ATP hydrolysis with the unwinding of duplex DNA by translocating in the 3'-5' direction.</text>
        <dbReference type="EC" id="5.6.2.4"/>
    </reaction>
</comment>
<dbReference type="GO" id="GO:0009378">
    <property type="term" value="F:four-way junction helicase activity"/>
    <property type="evidence" value="ECO:0007669"/>
    <property type="project" value="TreeGrafter"/>
</dbReference>
<keyword evidence="10" id="KW-0378">Hydrolase</keyword>
<dbReference type="InterPro" id="IPR027417">
    <property type="entry name" value="P-loop_NTPase"/>
</dbReference>
<dbReference type="STRING" id="47427.A0A2H3DMS2"/>
<dbReference type="Proteomes" id="UP000217790">
    <property type="component" value="Unassembled WGS sequence"/>
</dbReference>
<proteinExistence type="inferred from homology"/>
<dbReference type="SMART" id="SM00490">
    <property type="entry name" value="HELICc"/>
    <property type="match status" value="1"/>
</dbReference>
<dbReference type="OMA" id="NTIYATH"/>
<protein>
    <recommendedName>
        <fullName evidence="5">DNA 3'-5' helicase</fullName>
        <ecNumber evidence="5">5.6.2.4</ecNumber>
    </recommendedName>
</protein>
<feature type="domain" description="Helicase C-terminal" evidence="9">
    <location>
        <begin position="296"/>
        <end position="466"/>
    </location>
</feature>
<dbReference type="PROSITE" id="PS51192">
    <property type="entry name" value="HELICASE_ATP_BIND_1"/>
    <property type="match status" value="1"/>
</dbReference>
<dbReference type="PROSITE" id="PS50967">
    <property type="entry name" value="HRDC"/>
    <property type="match status" value="1"/>
</dbReference>
<feature type="domain" description="HRDC" evidence="7">
    <location>
        <begin position="546"/>
        <end position="633"/>
    </location>
</feature>
<evidence type="ECO:0000259" key="9">
    <source>
        <dbReference type="PROSITE" id="PS51194"/>
    </source>
</evidence>
<evidence type="ECO:0000256" key="1">
    <source>
        <dbReference type="ARBA" id="ARBA00005446"/>
    </source>
</evidence>
<evidence type="ECO:0000256" key="2">
    <source>
        <dbReference type="ARBA" id="ARBA00022741"/>
    </source>
</evidence>
<feature type="region of interest" description="Disordered" evidence="6">
    <location>
        <begin position="626"/>
        <end position="647"/>
    </location>
</feature>
<dbReference type="InterPro" id="IPR002121">
    <property type="entry name" value="HRDC_dom"/>
</dbReference>
<dbReference type="InParanoid" id="A0A2H3DMS2"/>
<dbReference type="PROSITE" id="PS51194">
    <property type="entry name" value="HELICASE_CTER"/>
    <property type="match status" value="1"/>
</dbReference>
<organism evidence="10 11">
    <name type="scientific">Armillaria gallica</name>
    <name type="common">Bulbous honey fungus</name>
    <name type="synonym">Armillaria bulbosa</name>
    <dbReference type="NCBI Taxonomy" id="47427"/>
    <lineage>
        <taxon>Eukaryota</taxon>
        <taxon>Fungi</taxon>
        <taxon>Dikarya</taxon>
        <taxon>Basidiomycota</taxon>
        <taxon>Agaricomycotina</taxon>
        <taxon>Agaricomycetes</taxon>
        <taxon>Agaricomycetidae</taxon>
        <taxon>Agaricales</taxon>
        <taxon>Marasmiineae</taxon>
        <taxon>Physalacriaceae</taxon>
        <taxon>Armillaria</taxon>
    </lineage>
</organism>
<dbReference type="OrthoDB" id="5952536at2759"/>
<comment type="similarity">
    <text evidence="1">Belongs to the helicase family. RecQ subfamily.</text>
</comment>
<accession>A0A2H3DMS2</accession>
<dbReference type="Pfam" id="PF00271">
    <property type="entry name" value="Helicase_C"/>
    <property type="match status" value="1"/>
</dbReference>
<dbReference type="SMART" id="SM00487">
    <property type="entry name" value="DEXDc"/>
    <property type="match status" value="1"/>
</dbReference>
<evidence type="ECO:0000256" key="6">
    <source>
        <dbReference type="SAM" id="MobiDB-lite"/>
    </source>
</evidence>
<keyword evidence="3" id="KW-0067">ATP-binding</keyword>
<dbReference type="PANTHER" id="PTHR13710:SF154">
    <property type="entry name" value="RECQ HELICASE, PUTATIVE (AFU_ORTHOLOGUE AFUA_6G14720)-RELATED"/>
    <property type="match status" value="1"/>
</dbReference>
<dbReference type="AlphaFoldDB" id="A0A2H3DMS2"/>
<dbReference type="GO" id="GO:0003676">
    <property type="term" value="F:nucleic acid binding"/>
    <property type="evidence" value="ECO:0007669"/>
    <property type="project" value="InterPro"/>
</dbReference>